<keyword evidence="4" id="KW-1185">Reference proteome</keyword>
<evidence type="ECO:0000313" key="3">
    <source>
        <dbReference type="EMBL" id="TID27869.1"/>
    </source>
</evidence>
<accession>A0A4Z1PNV6</accession>
<keyword evidence="1" id="KW-0812">Transmembrane</keyword>
<dbReference type="EMBL" id="SNSC02000001">
    <property type="protein sequence ID" value="TID27869.1"/>
    <property type="molecule type" value="Genomic_DNA"/>
</dbReference>
<feature type="transmembrane region" description="Helical" evidence="1">
    <location>
        <begin position="401"/>
        <end position="420"/>
    </location>
</feature>
<proteinExistence type="predicted"/>
<dbReference type="STRING" id="86259.A0A4Z1PNV6"/>
<feature type="domain" description="Acyltransferase 3" evidence="2">
    <location>
        <begin position="72"/>
        <end position="445"/>
    </location>
</feature>
<evidence type="ECO:0000256" key="1">
    <source>
        <dbReference type="SAM" id="Phobius"/>
    </source>
</evidence>
<dbReference type="AlphaFoldDB" id="A0A4Z1PNV6"/>
<feature type="transmembrane region" description="Helical" evidence="1">
    <location>
        <begin position="102"/>
        <end position="125"/>
    </location>
</feature>
<feature type="transmembrane region" description="Helical" evidence="1">
    <location>
        <begin position="254"/>
        <end position="280"/>
    </location>
</feature>
<keyword evidence="1" id="KW-1133">Transmembrane helix</keyword>
<dbReference type="PANTHER" id="PTHR23028">
    <property type="entry name" value="ACETYLTRANSFERASE"/>
    <property type="match status" value="1"/>
</dbReference>
<sequence length="478" mass="55092">MAESSERLSNTASSFELETLLPTYEQSRLPDYRGYFTTHIIYPGLAFILSLPPKFVRRGGHQPKKKLGPTSYLDALRGWAAFIVVNHHHFPYGHLEVFGYPVFSLFTAGRAMVDIFFVISGYVLGFRLLKLMRARDSAQLLDSFSSAIFRRYIRLYLSSFLAAFIALLVVALGWQVYLAPRVPSFHGQLWHWILATIRFSNPFDHINGYYLTGGVSHAYLDVLWTIPVEFRGSLVLYLFCLATCRLRTRSRMMLCWVVIILCYLWSAIWAALFLMGLFLADLNLLRHEQQLLDSEDRSQQINNSIEKSKTSSQSVKERIIFSIVLGFALFLLGEPSSRVARQSGHFLWPYLDALIPKYLMTAGGDGLAEHFWLSIGAMLLVFSLDSYATLQIPLRWNFSQYLGEVSFGIYVMHALVYFTFWEQLMVWKEALFGTSEWGDLPALLVFWATILWAAELFTRMDNRVVVFGRWLQTRLFAW</sequence>
<dbReference type="InterPro" id="IPR002656">
    <property type="entry name" value="Acyl_transf_3_dom"/>
</dbReference>
<feature type="transmembrane region" description="Helical" evidence="1">
    <location>
        <begin position="370"/>
        <end position="389"/>
    </location>
</feature>
<reference evidence="3 4" key="1">
    <citation type="submission" date="2019-04" db="EMBL/GenBank/DDBJ databases">
        <title>High contiguity whole genome sequence and gene annotation resource for two Venturia nashicola isolates.</title>
        <authorList>
            <person name="Prokchorchik M."/>
            <person name="Won K."/>
            <person name="Lee Y."/>
            <person name="Choi E.D."/>
            <person name="Segonzac C."/>
            <person name="Sohn K.H."/>
        </authorList>
    </citation>
    <scope>NUCLEOTIDE SEQUENCE [LARGE SCALE GENOMIC DNA]</scope>
    <source>
        <strain evidence="3 4">PRI2</strain>
    </source>
</reference>
<gene>
    <name evidence="3" type="ORF">E6O75_ATG00636</name>
</gene>
<dbReference type="Pfam" id="PF01757">
    <property type="entry name" value="Acyl_transf_3"/>
    <property type="match status" value="1"/>
</dbReference>
<protein>
    <recommendedName>
        <fullName evidence="2">Acyltransferase 3 domain-containing protein</fullName>
    </recommendedName>
</protein>
<organism evidence="3 4">
    <name type="scientific">Venturia nashicola</name>
    <dbReference type="NCBI Taxonomy" id="86259"/>
    <lineage>
        <taxon>Eukaryota</taxon>
        <taxon>Fungi</taxon>
        <taxon>Dikarya</taxon>
        <taxon>Ascomycota</taxon>
        <taxon>Pezizomycotina</taxon>
        <taxon>Dothideomycetes</taxon>
        <taxon>Pleosporomycetidae</taxon>
        <taxon>Venturiales</taxon>
        <taxon>Venturiaceae</taxon>
        <taxon>Venturia</taxon>
    </lineage>
</organism>
<dbReference type="Proteomes" id="UP000298493">
    <property type="component" value="Unassembled WGS sequence"/>
</dbReference>
<evidence type="ECO:0000259" key="2">
    <source>
        <dbReference type="Pfam" id="PF01757"/>
    </source>
</evidence>
<dbReference type="PANTHER" id="PTHR23028:SF134">
    <property type="entry name" value="PUTATIVE (AFU_ORTHOLOGUE AFUA_4G08520)-RELATED"/>
    <property type="match status" value="1"/>
</dbReference>
<evidence type="ECO:0000313" key="4">
    <source>
        <dbReference type="Proteomes" id="UP000298493"/>
    </source>
</evidence>
<feature type="transmembrane region" description="Helical" evidence="1">
    <location>
        <begin position="440"/>
        <end position="457"/>
    </location>
</feature>
<feature type="transmembrane region" description="Helical" evidence="1">
    <location>
        <begin position="222"/>
        <end position="242"/>
    </location>
</feature>
<comment type="caution">
    <text evidence="3">The sequence shown here is derived from an EMBL/GenBank/DDBJ whole genome shotgun (WGS) entry which is preliminary data.</text>
</comment>
<name>A0A4Z1PNV6_9PEZI</name>
<feature type="transmembrane region" description="Helical" evidence="1">
    <location>
        <begin position="155"/>
        <end position="177"/>
    </location>
</feature>
<dbReference type="InterPro" id="IPR050879">
    <property type="entry name" value="Acyltransferase_3"/>
</dbReference>
<dbReference type="GO" id="GO:0016747">
    <property type="term" value="F:acyltransferase activity, transferring groups other than amino-acyl groups"/>
    <property type="evidence" value="ECO:0007669"/>
    <property type="project" value="InterPro"/>
</dbReference>
<keyword evidence="1" id="KW-0472">Membrane</keyword>